<protein>
    <submittedName>
        <fullName evidence="1">Uncharacterized protein</fullName>
    </submittedName>
</protein>
<dbReference type="EMBL" id="LAZR01003584">
    <property type="protein sequence ID" value="KKN16749.1"/>
    <property type="molecule type" value="Genomic_DNA"/>
</dbReference>
<evidence type="ECO:0000313" key="1">
    <source>
        <dbReference type="EMBL" id="KKN16749.1"/>
    </source>
</evidence>
<organism evidence="1">
    <name type="scientific">marine sediment metagenome</name>
    <dbReference type="NCBI Taxonomy" id="412755"/>
    <lineage>
        <taxon>unclassified sequences</taxon>
        <taxon>metagenomes</taxon>
        <taxon>ecological metagenomes</taxon>
    </lineage>
</organism>
<proteinExistence type="predicted"/>
<gene>
    <name evidence="1" type="ORF">LCGC14_0972860</name>
</gene>
<dbReference type="AlphaFoldDB" id="A0A0F9NFJ1"/>
<sequence>MKREEYEKELKFLYGKAIKQENVTLALEILERGRAERIEDIRSSAYSGTENVTLEGD</sequence>
<accession>A0A0F9NFJ1</accession>
<reference evidence="1" key="1">
    <citation type="journal article" date="2015" name="Nature">
        <title>Complex archaea that bridge the gap between prokaryotes and eukaryotes.</title>
        <authorList>
            <person name="Spang A."/>
            <person name="Saw J.H."/>
            <person name="Jorgensen S.L."/>
            <person name="Zaremba-Niedzwiedzka K."/>
            <person name="Martijn J."/>
            <person name="Lind A.E."/>
            <person name="van Eijk R."/>
            <person name="Schleper C."/>
            <person name="Guy L."/>
            <person name="Ettema T.J."/>
        </authorList>
    </citation>
    <scope>NUCLEOTIDE SEQUENCE</scope>
</reference>
<comment type="caution">
    <text evidence="1">The sequence shown here is derived from an EMBL/GenBank/DDBJ whole genome shotgun (WGS) entry which is preliminary data.</text>
</comment>
<name>A0A0F9NFJ1_9ZZZZ</name>